<dbReference type="GO" id="GO:0006384">
    <property type="term" value="P:transcription initiation at RNA polymerase III promoter"/>
    <property type="evidence" value="ECO:0007669"/>
    <property type="project" value="InterPro"/>
</dbReference>
<dbReference type="Gene3D" id="1.20.1250.40">
    <property type="match status" value="1"/>
</dbReference>
<comment type="function">
    <text evidence="10">Accessory protein for the calcitonin gene-related peptide (CGRP) receptor. It modulates CGRP responsiveness in a variety of tissues.</text>
</comment>
<dbReference type="Proteomes" id="UP000008711">
    <property type="component" value="Unassembled WGS sequence"/>
</dbReference>
<dbReference type="InterPro" id="IPR006590">
    <property type="entry name" value="RNA_pol_Rpb4/RPC9_core"/>
</dbReference>
<evidence type="ECO:0000256" key="3">
    <source>
        <dbReference type="ARBA" id="ARBA00006898"/>
    </source>
</evidence>
<evidence type="ECO:0000256" key="4">
    <source>
        <dbReference type="ARBA" id="ARBA00016672"/>
    </source>
</evidence>
<evidence type="ECO:0000256" key="11">
    <source>
        <dbReference type="ARBA" id="ARBA00044007"/>
    </source>
</evidence>
<keyword evidence="8" id="KW-0804">Transcription</keyword>
<evidence type="ECO:0000256" key="13">
    <source>
        <dbReference type="ARBA" id="ARBA00073026"/>
    </source>
</evidence>
<feature type="compositionally biased region" description="Basic and acidic residues" evidence="14">
    <location>
        <begin position="247"/>
        <end position="257"/>
    </location>
</feature>
<feature type="compositionally biased region" description="Basic and acidic residues" evidence="14">
    <location>
        <begin position="120"/>
        <end position="135"/>
    </location>
</feature>
<dbReference type="PhylomeDB" id="B3NW97"/>
<evidence type="ECO:0000256" key="12">
    <source>
        <dbReference type="ARBA" id="ARBA00045808"/>
    </source>
</evidence>
<name>B3NW97_DROER</name>
<feature type="region of interest" description="Disordered" evidence="14">
    <location>
        <begin position="120"/>
        <end position="175"/>
    </location>
</feature>
<evidence type="ECO:0000256" key="9">
    <source>
        <dbReference type="ARBA" id="ARBA00023242"/>
    </source>
</evidence>
<keyword evidence="7" id="KW-0472">Membrane</keyword>
<dbReference type="FunFam" id="1.20.1250.40:FF:000002">
    <property type="entry name" value="DNA-directed RNA polymerase III subunit RPC9"/>
    <property type="match status" value="1"/>
</dbReference>
<keyword evidence="6" id="KW-0240">DNA-directed RNA polymerase</keyword>
<evidence type="ECO:0000256" key="14">
    <source>
        <dbReference type="SAM" id="MobiDB-lite"/>
    </source>
</evidence>
<protein>
    <recommendedName>
        <fullName evidence="4">DNA-directed RNA polymerase III subunit RPC9</fullName>
    </recommendedName>
    <alternativeName>
        <fullName evidence="13">DNA-directed RNA polymerase III subunit rpc9</fullName>
    </alternativeName>
</protein>
<dbReference type="HOGENOM" id="CLU_092529_1_0_1"/>
<dbReference type="EMBL" id="CH954180">
    <property type="protein sequence ID" value="EDV46436.1"/>
    <property type="molecule type" value="Genomic_DNA"/>
</dbReference>
<feature type="compositionally biased region" description="Low complexity" evidence="14">
    <location>
        <begin position="195"/>
        <end position="231"/>
    </location>
</feature>
<dbReference type="OrthoDB" id="1746530at2759"/>
<comment type="subcellular location">
    <subcellularLocation>
        <location evidence="2">Cell membrane</location>
        <topology evidence="2">Peripheral membrane protein</topology>
        <orientation evidence="2">Cytoplasmic side</orientation>
    </subcellularLocation>
    <subcellularLocation>
        <location evidence="1">Nucleus</location>
    </subcellularLocation>
</comment>
<dbReference type="AlphaFoldDB" id="B3NW97"/>
<keyword evidence="9" id="KW-0539">Nucleus</keyword>
<gene>
    <name evidence="16" type="primary">Dere\GG19087</name>
    <name evidence="16" type="synonym">dere_GLEANR_3864</name>
    <name evidence="16" type="synonym">GG19087</name>
    <name evidence="16" type="ORF">Dere_GG19087</name>
</gene>
<comment type="function">
    <text evidence="12">DNA-dependent RNA polymerase catalyzes the transcription of DNA into RNA using the four ribonucleoside triphosphates as substrates. Specific peripheric component of RNA polymerase III (Pol III) which synthesizes small non-coding RNAs including 5S rRNA, snRNAs, tRNAs and miRNAs from at least 500 distinct genomic loci. With POLR3H/RPC8 forms a mobile stalk that protrudes from Pol III core and functions primarily in transcription initiation. Pol III plays a key role in sensing and limiting infection by intracellular bacteria and DNA viruses. Acts as nuclear and cytosolic DNA sensor involved in innate immune response. Can sense non-self dsDNA that serves as template for transcription into dsRNA. The non-self RNA polymerase III transcripts, such as Epstein-Barr virus-encoded RNAs (EBERs) induce type I interferon and NF-kappa-B through the RIG-I pathway.</text>
</comment>
<dbReference type="GO" id="GO:0016779">
    <property type="term" value="F:nucleotidyltransferase activity"/>
    <property type="evidence" value="ECO:0007669"/>
    <property type="project" value="UniProtKB-KW"/>
</dbReference>
<dbReference type="PANTHER" id="PTHR15561:SF0">
    <property type="entry name" value="DNA-DIRECTED RNA POLYMERASE III SUBUNIT RPC9"/>
    <property type="match status" value="1"/>
</dbReference>
<evidence type="ECO:0000256" key="7">
    <source>
        <dbReference type="ARBA" id="ARBA00023136"/>
    </source>
</evidence>
<evidence type="ECO:0000256" key="2">
    <source>
        <dbReference type="ARBA" id="ARBA00004413"/>
    </source>
</evidence>
<evidence type="ECO:0000313" key="17">
    <source>
        <dbReference type="Proteomes" id="UP000008711"/>
    </source>
</evidence>
<dbReference type="SMART" id="SM00657">
    <property type="entry name" value="RPOL4c"/>
    <property type="match status" value="1"/>
</dbReference>
<evidence type="ECO:0000256" key="1">
    <source>
        <dbReference type="ARBA" id="ARBA00004123"/>
    </source>
</evidence>
<dbReference type="Pfam" id="PF03874">
    <property type="entry name" value="RNA_pol_Rpb4"/>
    <property type="match status" value="1"/>
</dbReference>
<dbReference type="eggNOG" id="KOG4168">
    <property type="taxonomic scope" value="Eukaryota"/>
</dbReference>
<dbReference type="InterPro" id="IPR038324">
    <property type="entry name" value="Rpb4/RPC9_sf"/>
</dbReference>
<dbReference type="GO" id="GO:0005666">
    <property type="term" value="C:RNA polymerase III complex"/>
    <property type="evidence" value="ECO:0007669"/>
    <property type="project" value="InterPro"/>
</dbReference>
<accession>B3NW97</accession>
<dbReference type="PANTHER" id="PTHR15561">
    <property type="entry name" value="CALCITONIN GENE-RELATED PEPTIDE-RECEPTOR COMPONENT PROTEIN"/>
    <property type="match status" value="1"/>
</dbReference>
<dbReference type="GO" id="GO:0005886">
    <property type="term" value="C:plasma membrane"/>
    <property type="evidence" value="ECO:0007669"/>
    <property type="project" value="UniProtKB-SubCell"/>
</dbReference>
<keyword evidence="16" id="KW-0548">Nucleotidyltransferase</keyword>
<dbReference type="SUPFAM" id="SSF47819">
    <property type="entry name" value="HRDC-like"/>
    <property type="match status" value="1"/>
</dbReference>
<dbReference type="GO" id="GO:0045745">
    <property type="term" value="P:positive regulation of G protein-coupled receptor signaling pathway"/>
    <property type="evidence" value="ECO:0007669"/>
    <property type="project" value="EnsemblMetazoa"/>
</dbReference>
<evidence type="ECO:0000259" key="15">
    <source>
        <dbReference type="SMART" id="SM00657"/>
    </source>
</evidence>
<sequence length="257" mass="27749">METVNPTFSYLTNLEVMQILQKIKSTKKKFGMRNLATVTYEALQYLEESPCKTQTRENIANYVKDLSSYRLKSQEILQMINDPPTSALHTQLLIDDNKAPLTDEENEKIIQLSYKHFHGGETKDATKETPAEKPAETTAKTGKQSGKRNSQAKSTPAEEVVLADQTTPAGGVTPADVVTASNKVSTVVVTTLAEEATPLETENKATSANEATTAPATTEATTAPATDEATPMELDGIPQIDSSPPADGEKPGEQPPK</sequence>
<feature type="compositionally biased region" description="Polar residues" evidence="14">
    <location>
        <begin position="138"/>
        <end position="154"/>
    </location>
</feature>
<dbReference type="InterPro" id="IPR005574">
    <property type="entry name" value="Rpb4/RPC9"/>
</dbReference>
<reference evidence="16 17" key="1">
    <citation type="journal article" date="2007" name="Nature">
        <title>Evolution of genes and genomes on the Drosophila phylogeny.</title>
        <authorList>
            <consortium name="Drosophila 12 Genomes Consortium"/>
            <person name="Clark A.G."/>
            <person name="Eisen M.B."/>
            <person name="Smith D.R."/>
            <person name="Bergman C.M."/>
            <person name="Oliver B."/>
            <person name="Markow T.A."/>
            <person name="Kaufman T.C."/>
            <person name="Kellis M."/>
            <person name="Gelbart W."/>
            <person name="Iyer V.N."/>
            <person name="Pollard D.A."/>
            <person name="Sackton T.B."/>
            <person name="Larracuente A.M."/>
            <person name="Singh N.D."/>
            <person name="Abad J.P."/>
            <person name="Abt D.N."/>
            <person name="Adryan B."/>
            <person name="Aguade M."/>
            <person name="Akashi H."/>
            <person name="Anderson W.W."/>
            <person name="Aquadro C.F."/>
            <person name="Ardell D.H."/>
            <person name="Arguello R."/>
            <person name="Artieri C.G."/>
            <person name="Barbash D.A."/>
            <person name="Barker D."/>
            <person name="Barsanti P."/>
            <person name="Batterham P."/>
            <person name="Batzoglou S."/>
            <person name="Begun D."/>
            <person name="Bhutkar A."/>
            <person name="Blanco E."/>
            <person name="Bosak S.A."/>
            <person name="Bradley R.K."/>
            <person name="Brand A.D."/>
            <person name="Brent M.R."/>
            <person name="Brooks A.N."/>
            <person name="Brown R.H."/>
            <person name="Butlin R.K."/>
            <person name="Caggese C."/>
            <person name="Calvi B.R."/>
            <person name="Bernardo de Carvalho A."/>
            <person name="Caspi A."/>
            <person name="Castrezana S."/>
            <person name="Celniker S.E."/>
            <person name="Chang J.L."/>
            <person name="Chapple C."/>
            <person name="Chatterji S."/>
            <person name="Chinwalla A."/>
            <person name="Civetta A."/>
            <person name="Clifton S.W."/>
            <person name="Comeron J.M."/>
            <person name="Costello J.C."/>
            <person name="Coyne J.A."/>
            <person name="Daub J."/>
            <person name="David R.G."/>
            <person name="Delcher A.L."/>
            <person name="Delehaunty K."/>
            <person name="Do C.B."/>
            <person name="Ebling H."/>
            <person name="Edwards K."/>
            <person name="Eickbush T."/>
            <person name="Evans J.D."/>
            <person name="Filipski A."/>
            <person name="Findeiss S."/>
            <person name="Freyhult E."/>
            <person name="Fulton L."/>
            <person name="Fulton R."/>
            <person name="Garcia A.C."/>
            <person name="Gardiner A."/>
            <person name="Garfield D.A."/>
            <person name="Garvin B.E."/>
            <person name="Gibson G."/>
            <person name="Gilbert D."/>
            <person name="Gnerre S."/>
            <person name="Godfrey J."/>
            <person name="Good R."/>
            <person name="Gotea V."/>
            <person name="Gravely B."/>
            <person name="Greenberg A.J."/>
            <person name="Griffiths-Jones S."/>
            <person name="Gross S."/>
            <person name="Guigo R."/>
            <person name="Gustafson E.A."/>
            <person name="Haerty W."/>
            <person name="Hahn M.W."/>
            <person name="Halligan D.L."/>
            <person name="Halpern A.L."/>
            <person name="Halter G.M."/>
            <person name="Han M.V."/>
            <person name="Heger A."/>
            <person name="Hillier L."/>
            <person name="Hinrichs A.S."/>
            <person name="Holmes I."/>
            <person name="Hoskins R.A."/>
            <person name="Hubisz M.J."/>
            <person name="Hultmark D."/>
            <person name="Huntley M.A."/>
            <person name="Jaffe D.B."/>
            <person name="Jagadeeshan S."/>
            <person name="Jeck W.R."/>
            <person name="Johnson J."/>
            <person name="Jones C.D."/>
            <person name="Jordan W.C."/>
            <person name="Karpen G.H."/>
            <person name="Kataoka E."/>
            <person name="Keightley P.D."/>
            <person name="Kheradpour P."/>
            <person name="Kirkness E.F."/>
            <person name="Koerich L.B."/>
            <person name="Kristiansen K."/>
            <person name="Kudrna D."/>
            <person name="Kulathinal R.J."/>
            <person name="Kumar S."/>
            <person name="Kwok R."/>
            <person name="Lander E."/>
            <person name="Langley C.H."/>
            <person name="Lapoint R."/>
            <person name="Lazzaro B.P."/>
            <person name="Lee S.J."/>
            <person name="Levesque L."/>
            <person name="Li R."/>
            <person name="Lin C.F."/>
            <person name="Lin M.F."/>
            <person name="Lindblad-Toh K."/>
            <person name="Llopart A."/>
            <person name="Long M."/>
            <person name="Low L."/>
            <person name="Lozovsky E."/>
            <person name="Lu J."/>
            <person name="Luo M."/>
            <person name="Machado C.A."/>
            <person name="Makalowski W."/>
            <person name="Marzo M."/>
            <person name="Matsuda M."/>
            <person name="Matzkin L."/>
            <person name="McAllister B."/>
            <person name="McBride C.S."/>
            <person name="McKernan B."/>
            <person name="McKernan K."/>
            <person name="Mendez-Lago M."/>
            <person name="Minx P."/>
            <person name="Mollenhauer M.U."/>
            <person name="Montooth K."/>
            <person name="Mount S.M."/>
            <person name="Mu X."/>
            <person name="Myers E."/>
            <person name="Negre B."/>
            <person name="Newfeld S."/>
            <person name="Nielsen R."/>
            <person name="Noor M.A."/>
            <person name="O'Grady P."/>
            <person name="Pachter L."/>
            <person name="Papaceit M."/>
            <person name="Parisi M.J."/>
            <person name="Parisi M."/>
            <person name="Parts L."/>
            <person name="Pedersen J.S."/>
            <person name="Pesole G."/>
            <person name="Phillippy A.M."/>
            <person name="Ponting C.P."/>
            <person name="Pop M."/>
            <person name="Porcelli D."/>
            <person name="Powell J.R."/>
            <person name="Prohaska S."/>
            <person name="Pruitt K."/>
            <person name="Puig M."/>
            <person name="Quesneville H."/>
            <person name="Ram K.R."/>
            <person name="Rand D."/>
            <person name="Rasmussen M.D."/>
            <person name="Reed L.K."/>
            <person name="Reenan R."/>
            <person name="Reily A."/>
            <person name="Remington K.A."/>
            <person name="Rieger T.T."/>
            <person name="Ritchie M.G."/>
            <person name="Robin C."/>
            <person name="Rogers Y.H."/>
            <person name="Rohde C."/>
            <person name="Rozas J."/>
            <person name="Rubenfield M.J."/>
            <person name="Ruiz A."/>
            <person name="Russo S."/>
            <person name="Salzberg S.L."/>
            <person name="Sanchez-Gracia A."/>
            <person name="Saranga D.J."/>
            <person name="Sato H."/>
            <person name="Schaeffer S.W."/>
            <person name="Schatz M.C."/>
            <person name="Schlenke T."/>
            <person name="Schwartz R."/>
            <person name="Segarra C."/>
            <person name="Singh R.S."/>
            <person name="Sirot L."/>
            <person name="Sirota M."/>
            <person name="Sisneros N.B."/>
            <person name="Smith C.D."/>
            <person name="Smith T.F."/>
            <person name="Spieth J."/>
            <person name="Stage D.E."/>
            <person name="Stark A."/>
            <person name="Stephan W."/>
            <person name="Strausberg R.L."/>
            <person name="Strempel S."/>
            <person name="Sturgill D."/>
            <person name="Sutton G."/>
            <person name="Sutton G.G."/>
            <person name="Tao W."/>
            <person name="Teichmann S."/>
            <person name="Tobari Y.N."/>
            <person name="Tomimura Y."/>
            <person name="Tsolas J.M."/>
            <person name="Valente V.L."/>
            <person name="Venter E."/>
            <person name="Venter J.C."/>
            <person name="Vicario S."/>
            <person name="Vieira F.G."/>
            <person name="Vilella A.J."/>
            <person name="Villasante A."/>
            <person name="Walenz B."/>
            <person name="Wang J."/>
            <person name="Wasserman M."/>
            <person name="Watts T."/>
            <person name="Wilson D."/>
            <person name="Wilson R.K."/>
            <person name="Wing R.A."/>
            <person name="Wolfner M.F."/>
            <person name="Wong A."/>
            <person name="Wong G.K."/>
            <person name="Wu C.I."/>
            <person name="Wu G."/>
            <person name="Yamamoto D."/>
            <person name="Yang H.P."/>
            <person name="Yang S.P."/>
            <person name="Yorke J.A."/>
            <person name="Yoshida K."/>
            <person name="Zdobnov E."/>
            <person name="Zhang P."/>
            <person name="Zhang Y."/>
            <person name="Zimin A.V."/>
            <person name="Baldwin J."/>
            <person name="Abdouelleil A."/>
            <person name="Abdulkadir J."/>
            <person name="Abebe A."/>
            <person name="Abera B."/>
            <person name="Abreu J."/>
            <person name="Acer S.C."/>
            <person name="Aftuck L."/>
            <person name="Alexander A."/>
            <person name="An P."/>
            <person name="Anderson E."/>
            <person name="Anderson S."/>
            <person name="Arachi H."/>
            <person name="Azer M."/>
            <person name="Bachantsang P."/>
            <person name="Barry A."/>
            <person name="Bayul T."/>
            <person name="Berlin A."/>
            <person name="Bessette D."/>
            <person name="Bloom T."/>
            <person name="Blye J."/>
            <person name="Boguslavskiy L."/>
            <person name="Bonnet C."/>
            <person name="Boukhgalter B."/>
            <person name="Bourzgui I."/>
            <person name="Brown A."/>
            <person name="Cahill P."/>
            <person name="Channer S."/>
            <person name="Cheshatsang Y."/>
            <person name="Chuda L."/>
            <person name="Citroen M."/>
            <person name="Collymore A."/>
            <person name="Cooke P."/>
            <person name="Costello M."/>
            <person name="D'Aco K."/>
            <person name="Daza R."/>
            <person name="De Haan G."/>
            <person name="DeGray S."/>
            <person name="DeMaso C."/>
            <person name="Dhargay N."/>
            <person name="Dooley K."/>
            <person name="Dooley E."/>
            <person name="Doricent M."/>
            <person name="Dorje P."/>
            <person name="Dorjee K."/>
            <person name="Dupes A."/>
            <person name="Elong R."/>
            <person name="Falk J."/>
            <person name="Farina A."/>
            <person name="Faro S."/>
            <person name="Ferguson D."/>
            <person name="Fisher S."/>
            <person name="Foley C.D."/>
            <person name="Franke A."/>
            <person name="Friedrich D."/>
            <person name="Gadbois L."/>
            <person name="Gearin G."/>
            <person name="Gearin C.R."/>
            <person name="Giannoukos G."/>
            <person name="Goode T."/>
            <person name="Graham J."/>
            <person name="Grandbois E."/>
            <person name="Grewal S."/>
            <person name="Gyaltsen K."/>
            <person name="Hafez N."/>
            <person name="Hagos B."/>
            <person name="Hall J."/>
            <person name="Henson C."/>
            <person name="Hollinger A."/>
            <person name="Honan T."/>
            <person name="Huard M.D."/>
            <person name="Hughes L."/>
            <person name="Hurhula B."/>
            <person name="Husby M.E."/>
            <person name="Kamat A."/>
            <person name="Kanga B."/>
            <person name="Kashin S."/>
            <person name="Khazanovich D."/>
            <person name="Kisner P."/>
            <person name="Lance K."/>
            <person name="Lara M."/>
            <person name="Lee W."/>
            <person name="Lennon N."/>
            <person name="Letendre F."/>
            <person name="LeVine R."/>
            <person name="Lipovsky A."/>
            <person name="Liu X."/>
            <person name="Liu J."/>
            <person name="Liu S."/>
            <person name="Lokyitsang T."/>
            <person name="Lokyitsang Y."/>
            <person name="Lubonja R."/>
            <person name="Lui A."/>
            <person name="MacDonald P."/>
            <person name="Magnisalis V."/>
            <person name="Maru K."/>
            <person name="Matthews C."/>
            <person name="McCusker W."/>
            <person name="McDonough S."/>
            <person name="Mehta T."/>
            <person name="Meldrim J."/>
            <person name="Meneus L."/>
            <person name="Mihai O."/>
            <person name="Mihalev A."/>
            <person name="Mihova T."/>
            <person name="Mittelman R."/>
            <person name="Mlenga V."/>
            <person name="Montmayeur A."/>
            <person name="Mulrain L."/>
            <person name="Navidi A."/>
            <person name="Naylor J."/>
            <person name="Negash T."/>
            <person name="Nguyen T."/>
            <person name="Nguyen N."/>
            <person name="Nicol R."/>
            <person name="Norbu C."/>
            <person name="Norbu N."/>
            <person name="Novod N."/>
            <person name="O'Neill B."/>
            <person name="Osman S."/>
            <person name="Markiewicz E."/>
            <person name="Oyono O.L."/>
            <person name="Patti C."/>
            <person name="Phunkhang P."/>
            <person name="Pierre F."/>
            <person name="Priest M."/>
            <person name="Raghuraman S."/>
            <person name="Rege F."/>
            <person name="Reyes R."/>
            <person name="Rise C."/>
            <person name="Rogov P."/>
            <person name="Ross K."/>
            <person name="Ryan E."/>
            <person name="Settipalli S."/>
            <person name="Shea T."/>
            <person name="Sherpa N."/>
            <person name="Shi L."/>
            <person name="Shih D."/>
            <person name="Sparrow T."/>
            <person name="Spaulding J."/>
            <person name="Stalker J."/>
            <person name="Stange-Thomann N."/>
            <person name="Stavropoulos S."/>
            <person name="Stone C."/>
            <person name="Strader C."/>
            <person name="Tesfaye S."/>
            <person name="Thomson T."/>
            <person name="Thoulutsang Y."/>
            <person name="Thoulutsang D."/>
            <person name="Topham K."/>
            <person name="Topping I."/>
            <person name="Tsamla T."/>
            <person name="Vassiliev H."/>
            <person name="Vo A."/>
            <person name="Wangchuk T."/>
            <person name="Wangdi T."/>
            <person name="Weiand M."/>
            <person name="Wilkinson J."/>
            <person name="Wilson A."/>
            <person name="Yadav S."/>
            <person name="Young G."/>
            <person name="Yu Q."/>
            <person name="Zembek L."/>
            <person name="Zhong D."/>
            <person name="Zimmer A."/>
            <person name="Zwirko Z."/>
            <person name="Jaffe D.B."/>
            <person name="Alvarez P."/>
            <person name="Brockman W."/>
            <person name="Butler J."/>
            <person name="Chin C."/>
            <person name="Gnerre S."/>
            <person name="Grabherr M."/>
            <person name="Kleber M."/>
            <person name="Mauceli E."/>
            <person name="MacCallum I."/>
        </authorList>
    </citation>
    <scope>NUCLEOTIDE SEQUENCE [LARGE SCALE GENOMIC DNA]</scope>
    <source>
        <strain evidence="16 17">TSC#14021-0224.01</strain>
    </source>
</reference>
<feature type="domain" description="RNA polymerase Rpb4/RPC9 core" evidence="15">
    <location>
        <begin position="1"/>
        <end position="118"/>
    </location>
</feature>
<dbReference type="KEGG" id="der:6550043"/>
<evidence type="ECO:0000256" key="6">
    <source>
        <dbReference type="ARBA" id="ARBA00022478"/>
    </source>
</evidence>
<keyword evidence="17" id="KW-1185">Reference proteome</keyword>
<reference evidence="16 17" key="2">
    <citation type="journal article" date="2008" name="Bioinformatics">
        <title>Assembly reconciliation.</title>
        <authorList>
            <person name="Zimin A.V."/>
            <person name="Smith D.R."/>
            <person name="Sutton G."/>
            <person name="Yorke J.A."/>
        </authorList>
    </citation>
    <scope>NUCLEOTIDE SEQUENCE [LARGE SCALE GENOMIC DNA]</scope>
    <source>
        <strain evidence="16 17">TSC#14021-0224.01</strain>
    </source>
</reference>
<dbReference type="InterPro" id="IPR010997">
    <property type="entry name" value="HRDC-like_sf"/>
</dbReference>
<evidence type="ECO:0000313" key="16">
    <source>
        <dbReference type="EMBL" id="EDV46436.1"/>
    </source>
</evidence>
<keyword evidence="5" id="KW-1003">Cell membrane</keyword>
<dbReference type="GO" id="GO:0000166">
    <property type="term" value="F:nucleotide binding"/>
    <property type="evidence" value="ECO:0007669"/>
    <property type="project" value="InterPro"/>
</dbReference>
<dbReference type="InterPro" id="IPR038846">
    <property type="entry name" value="RPC9"/>
</dbReference>
<organism evidence="16 17">
    <name type="scientific">Drosophila erecta</name>
    <name type="common">Fruit fly</name>
    <dbReference type="NCBI Taxonomy" id="7220"/>
    <lineage>
        <taxon>Eukaryota</taxon>
        <taxon>Metazoa</taxon>
        <taxon>Ecdysozoa</taxon>
        <taxon>Arthropoda</taxon>
        <taxon>Hexapoda</taxon>
        <taxon>Insecta</taxon>
        <taxon>Pterygota</taxon>
        <taxon>Neoptera</taxon>
        <taxon>Endopterygota</taxon>
        <taxon>Diptera</taxon>
        <taxon>Brachycera</taxon>
        <taxon>Muscomorpha</taxon>
        <taxon>Ephydroidea</taxon>
        <taxon>Drosophilidae</taxon>
        <taxon>Drosophila</taxon>
        <taxon>Sophophora</taxon>
    </lineage>
</organism>
<evidence type="ECO:0000256" key="8">
    <source>
        <dbReference type="ARBA" id="ARBA00023163"/>
    </source>
</evidence>
<proteinExistence type="inferred from homology"/>
<evidence type="ECO:0000256" key="10">
    <source>
        <dbReference type="ARBA" id="ARBA00043924"/>
    </source>
</evidence>
<feature type="region of interest" description="Disordered" evidence="14">
    <location>
        <begin position="195"/>
        <end position="257"/>
    </location>
</feature>
<comment type="similarity">
    <text evidence="3">Belongs to the eukaryotic RPC9 RNA polymerase subunit family.</text>
</comment>
<comment type="subunit">
    <text evidence="11">Component of the RNA polymerase III complex consisting of 17 subunits: a ten-subunit horseshoe-shaped catalytic core composed of POLR3A/RPC1, POLR3B/RPC2, POLR1C/RPAC1, POLR1D/RPAC2, POLR3K/RPC10, POLR2E/RPABC1, POLR2F/RPABC2, POLR2H/RPABC3, POLR2K/RPABC4 and POLR2L/RPABC5; a mobile stalk composed of two subunits POLR3H/RPC8 and CRCP/RPC9, protruding from the core and functioning primarily in transcription initiation; and additional subunits homologous to general transcription factors of the RNA polymerase II machinery, POLR3C/RPC3-POLR3F/RPC6-POLR3G/RPC7 heterotrimer required for transcription initiation and POLR3D/RPC4-POLR3E/RPC5 heterodimer involved in both transcription initiation and termination.</text>
</comment>
<evidence type="ECO:0000256" key="5">
    <source>
        <dbReference type="ARBA" id="ARBA00022475"/>
    </source>
</evidence>
<keyword evidence="16" id="KW-0808">Transferase</keyword>